<reference evidence="2" key="2">
    <citation type="submission" date="2015-01" db="EMBL/GenBank/DDBJ databases">
        <title>Evolutionary Origins and Diversification of the Mycorrhizal Mutualists.</title>
        <authorList>
            <consortium name="DOE Joint Genome Institute"/>
            <consortium name="Mycorrhizal Genomics Consortium"/>
            <person name="Kohler A."/>
            <person name="Kuo A."/>
            <person name="Nagy L.G."/>
            <person name="Floudas D."/>
            <person name="Copeland A."/>
            <person name="Barry K.W."/>
            <person name="Cichocki N."/>
            <person name="Veneault-Fourrey C."/>
            <person name="LaButti K."/>
            <person name="Lindquist E.A."/>
            <person name="Lipzen A."/>
            <person name="Lundell T."/>
            <person name="Morin E."/>
            <person name="Murat C."/>
            <person name="Riley R."/>
            <person name="Ohm R."/>
            <person name="Sun H."/>
            <person name="Tunlid A."/>
            <person name="Henrissat B."/>
            <person name="Grigoriev I.V."/>
            <person name="Hibbett D.S."/>
            <person name="Martin F."/>
        </authorList>
    </citation>
    <scope>NUCLEOTIDE SEQUENCE [LARGE SCALE GENOMIC DNA]</scope>
    <source>
        <strain evidence="2">441</strain>
    </source>
</reference>
<name>A0A0C9YRC8_9AGAM</name>
<protein>
    <recommendedName>
        <fullName evidence="3">Retrotransposon gag domain-containing protein</fullName>
    </recommendedName>
</protein>
<dbReference type="Proteomes" id="UP000054018">
    <property type="component" value="Unassembled WGS sequence"/>
</dbReference>
<sequence length="205" mass="22911">MSTTIPITTDTLPGNVPKLDIKGANWAIFSLRFQTAVEAKELWSHFDGTSQCPVGPTVTEADGTETVSPPDPNELANLTTVAAMWNEIVREYTEKGAYAQTDLRMKFLSMQCPVDGNVRQFLDDLRTKRDELAAVGVQIEEKDYRSTIIQSLPKYLASFASGQLATARLYSPMQTIDPDILISLIIEESERRSRKETQNPRAKQK</sequence>
<dbReference type="OrthoDB" id="3263038at2759"/>
<dbReference type="AlphaFoldDB" id="A0A0C9YRC8"/>
<reference evidence="1 2" key="1">
    <citation type="submission" date="2014-04" db="EMBL/GenBank/DDBJ databases">
        <authorList>
            <consortium name="DOE Joint Genome Institute"/>
            <person name="Kuo A."/>
            <person name="Kohler A."/>
            <person name="Costa M.D."/>
            <person name="Nagy L.G."/>
            <person name="Floudas D."/>
            <person name="Copeland A."/>
            <person name="Barry K.W."/>
            <person name="Cichocki N."/>
            <person name="Veneault-Fourrey C."/>
            <person name="LaButti K."/>
            <person name="Lindquist E.A."/>
            <person name="Lipzen A."/>
            <person name="Lundell T."/>
            <person name="Morin E."/>
            <person name="Murat C."/>
            <person name="Sun H."/>
            <person name="Tunlid A."/>
            <person name="Henrissat B."/>
            <person name="Grigoriev I.V."/>
            <person name="Hibbett D.S."/>
            <person name="Martin F."/>
            <person name="Nordberg H.P."/>
            <person name="Cantor M.N."/>
            <person name="Hua S.X."/>
        </authorList>
    </citation>
    <scope>NUCLEOTIDE SEQUENCE [LARGE SCALE GENOMIC DNA]</scope>
    <source>
        <strain evidence="1 2">441</strain>
    </source>
</reference>
<dbReference type="EMBL" id="KN833859">
    <property type="protein sequence ID" value="KIK16389.1"/>
    <property type="molecule type" value="Genomic_DNA"/>
</dbReference>
<dbReference type="HOGENOM" id="CLU_078575_1_0_1"/>
<evidence type="ECO:0000313" key="1">
    <source>
        <dbReference type="EMBL" id="KIK16389.1"/>
    </source>
</evidence>
<dbReference type="Pfam" id="PF14223">
    <property type="entry name" value="Retrotran_gag_2"/>
    <property type="match status" value="1"/>
</dbReference>
<proteinExistence type="predicted"/>
<organism evidence="1 2">
    <name type="scientific">Pisolithus microcarpus 441</name>
    <dbReference type="NCBI Taxonomy" id="765257"/>
    <lineage>
        <taxon>Eukaryota</taxon>
        <taxon>Fungi</taxon>
        <taxon>Dikarya</taxon>
        <taxon>Basidiomycota</taxon>
        <taxon>Agaricomycotina</taxon>
        <taxon>Agaricomycetes</taxon>
        <taxon>Agaricomycetidae</taxon>
        <taxon>Boletales</taxon>
        <taxon>Sclerodermatineae</taxon>
        <taxon>Pisolithaceae</taxon>
        <taxon>Pisolithus</taxon>
    </lineage>
</organism>
<evidence type="ECO:0000313" key="2">
    <source>
        <dbReference type="Proteomes" id="UP000054018"/>
    </source>
</evidence>
<dbReference type="STRING" id="765257.A0A0C9YRC8"/>
<keyword evidence="2" id="KW-1185">Reference proteome</keyword>
<gene>
    <name evidence="1" type="ORF">PISMIDRAFT_15870</name>
</gene>
<evidence type="ECO:0008006" key="3">
    <source>
        <dbReference type="Google" id="ProtNLM"/>
    </source>
</evidence>
<accession>A0A0C9YRC8</accession>